<proteinExistence type="predicted"/>
<name>A0A914C072_9BILA</name>
<sequence>MEEVQVPEEQVGQADEEEVGEIAVAFYESRKGGKKIFLDGFDYYYHHTDNNGKEHYYCSGKSNHKCRGKLIWVEARNELHLRVGHVSHKKRDRVDLEIEMFKRGIYRTVEDYKCVKNRNLLSTRLAGLSAAAKTRLDEKKIHSIQTHMSREKRTLNIFDPESFEEISPVLLREVIDGNGERIFKEIINDPSPMVIFGTPSNLEILRHCAIWSIDATFKLVPIPWVFKQMLVIAGYCRGRFLPLVYVLMSRRTVEDYVRVFESIPMSEDVKVVLVDFEQALINSLKQMIENMQLNIKIKGCRFHFSKALLKRIKKMGFLQAYLGRGESQKPELAEFTRYMGRVWIGRIRNRNWLRPRYEHSLWNVQKLILAGLPSTNNSIESQHKAFKDSLTRSHPSFVHFLAQLMREHAIVDYRLELPEKHHEDHRYYDTVNSFYDYWELMFFFDDLMEFD</sequence>
<evidence type="ECO:0000313" key="6">
    <source>
        <dbReference type="Proteomes" id="UP000887540"/>
    </source>
</evidence>
<evidence type="ECO:0000313" key="7">
    <source>
        <dbReference type="WBParaSite" id="ACRNAN_Path_1403.g5505.t1"/>
    </source>
</evidence>
<feature type="domain" description="FLYWCH-type" evidence="4">
    <location>
        <begin position="26"/>
        <end position="81"/>
    </location>
</feature>
<organism evidence="6 7">
    <name type="scientific">Acrobeloides nanus</name>
    <dbReference type="NCBI Taxonomy" id="290746"/>
    <lineage>
        <taxon>Eukaryota</taxon>
        <taxon>Metazoa</taxon>
        <taxon>Ecdysozoa</taxon>
        <taxon>Nematoda</taxon>
        <taxon>Chromadorea</taxon>
        <taxon>Rhabditida</taxon>
        <taxon>Tylenchina</taxon>
        <taxon>Cephalobomorpha</taxon>
        <taxon>Cephaloboidea</taxon>
        <taxon>Cephalobidae</taxon>
        <taxon>Acrobeloides</taxon>
    </lineage>
</organism>
<dbReference type="InterPro" id="IPR018289">
    <property type="entry name" value="MULE_transposase_dom"/>
</dbReference>
<dbReference type="Pfam" id="PF10551">
    <property type="entry name" value="MULE"/>
    <property type="match status" value="1"/>
</dbReference>
<dbReference type="AlphaFoldDB" id="A0A914C072"/>
<keyword evidence="1" id="KW-0479">Metal-binding</keyword>
<dbReference type="InterPro" id="IPR007588">
    <property type="entry name" value="Znf_FLYWCH"/>
</dbReference>
<dbReference type="Pfam" id="PF04500">
    <property type="entry name" value="FLYWCH"/>
    <property type="match status" value="1"/>
</dbReference>
<keyword evidence="2" id="KW-0863">Zinc-finger</keyword>
<evidence type="ECO:0000256" key="3">
    <source>
        <dbReference type="ARBA" id="ARBA00022833"/>
    </source>
</evidence>
<evidence type="ECO:0000259" key="5">
    <source>
        <dbReference type="Pfam" id="PF10551"/>
    </source>
</evidence>
<accession>A0A914C072</accession>
<evidence type="ECO:0000256" key="1">
    <source>
        <dbReference type="ARBA" id="ARBA00022723"/>
    </source>
</evidence>
<keyword evidence="6" id="KW-1185">Reference proteome</keyword>
<dbReference type="GO" id="GO:0008270">
    <property type="term" value="F:zinc ion binding"/>
    <property type="evidence" value="ECO:0007669"/>
    <property type="project" value="UniProtKB-KW"/>
</dbReference>
<evidence type="ECO:0000256" key="2">
    <source>
        <dbReference type="ARBA" id="ARBA00022771"/>
    </source>
</evidence>
<feature type="domain" description="MULE transposase" evidence="5">
    <location>
        <begin position="210"/>
        <end position="306"/>
    </location>
</feature>
<dbReference type="Gene3D" id="2.20.25.240">
    <property type="match status" value="1"/>
</dbReference>
<evidence type="ECO:0000259" key="4">
    <source>
        <dbReference type="Pfam" id="PF04500"/>
    </source>
</evidence>
<protein>
    <submittedName>
        <fullName evidence="7">MULE transposase domain-containing protein</fullName>
    </submittedName>
</protein>
<keyword evidence="3" id="KW-0862">Zinc</keyword>
<reference evidence="7" key="1">
    <citation type="submission" date="2022-11" db="UniProtKB">
        <authorList>
            <consortium name="WormBaseParasite"/>
        </authorList>
    </citation>
    <scope>IDENTIFICATION</scope>
</reference>
<dbReference type="WBParaSite" id="ACRNAN_Path_1403.g5505.t1">
    <property type="protein sequence ID" value="ACRNAN_Path_1403.g5505.t1"/>
    <property type="gene ID" value="ACRNAN_Path_1403.g5505"/>
</dbReference>
<dbReference type="Proteomes" id="UP000887540">
    <property type="component" value="Unplaced"/>
</dbReference>